<evidence type="ECO:0000313" key="2">
    <source>
        <dbReference type="EMBL" id="SCM72191.1"/>
    </source>
</evidence>
<proteinExistence type="predicted"/>
<dbReference type="AlphaFoldDB" id="A0A212L3R8"/>
<feature type="region of interest" description="Disordered" evidence="1">
    <location>
        <begin position="1"/>
        <end position="58"/>
    </location>
</feature>
<evidence type="ECO:0000256" key="1">
    <source>
        <dbReference type="SAM" id="MobiDB-lite"/>
    </source>
</evidence>
<sequence length="58" mass="6042">MSGAGRKNVRPSAGVASHAENEKQQCDNSGGENKYQKEDAERNLQQSGIAIPAAATGL</sequence>
<name>A0A212L3R8_9BACT</name>
<gene>
    <name evidence="2" type="ORF">KL86DES1_20452</name>
</gene>
<organism evidence="2">
    <name type="scientific">uncultured Desulfovibrio sp</name>
    <dbReference type="NCBI Taxonomy" id="167968"/>
    <lineage>
        <taxon>Bacteria</taxon>
        <taxon>Pseudomonadati</taxon>
        <taxon>Thermodesulfobacteriota</taxon>
        <taxon>Desulfovibrionia</taxon>
        <taxon>Desulfovibrionales</taxon>
        <taxon>Desulfovibrionaceae</taxon>
        <taxon>Desulfovibrio</taxon>
        <taxon>environmental samples</taxon>
    </lineage>
</organism>
<accession>A0A212L3R8</accession>
<protein>
    <submittedName>
        <fullName evidence="2">Uncharacterized protein</fullName>
    </submittedName>
</protein>
<dbReference type="EMBL" id="FMJC01000002">
    <property type="protein sequence ID" value="SCM72191.1"/>
    <property type="molecule type" value="Genomic_DNA"/>
</dbReference>
<reference evidence="2" key="1">
    <citation type="submission" date="2016-08" db="EMBL/GenBank/DDBJ databases">
        <authorList>
            <person name="Seilhamer J.J."/>
        </authorList>
    </citation>
    <scope>NUCLEOTIDE SEQUENCE</scope>
    <source>
        <strain evidence="2">86-1</strain>
    </source>
</reference>